<evidence type="ECO:0008006" key="4">
    <source>
        <dbReference type="Google" id="ProtNLM"/>
    </source>
</evidence>
<reference evidence="2 3" key="1">
    <citation type="journal article" date="2001" name="Science">
        <title>The genome of the natural genetic engineer Agrobacterium tumefaciens C58.</title>
        <authorList>
            <person name="Wood D.W."/>
            <person name="Setubal J.C."/>
            <person name="Kaul R."/>
            <person name="Monks D.E."/>
            <person name="Kitajima J.P."/>
            <person name="Okura V.K."/>
            <person name="Zhou Y."/>
            <person name="Chen L."/>
            <person name="Wood G.E."/>
            <person name="Almeida N.F.Jr."/>
            <person name="Woo L."/>
            <person name="Chen Y."/>
            <person name="Paulsen I.T."/>
            <person name="Eisen J.A."/>
            <person name="Karp P.D."/>
            <person name="Bovee D.Sr."/>
            <person name="Chapman P."/>
            <person name="Clendenning J."/>
            <person name="Deatherage G."/>
            <person name="Gillet W."/>
            <person name="Grant C."/>
            <person name="Kutyavin T."/>
            <person name="Levy R."/>
            <person name="Li M.J."/>
            <person name="McClelland E."/>
            <person name="Palmieri A."/>
            <person name="Raymond C."/>
            <person name="Rouse G."/>
            <person name="Saenphimmachak C."/>
            <person name="Wu Z."/>
            <person name="Romero P."/>
            <person name="Gordon D."/>
            <person name="Zhang S."/>
            <person name="Yoo H."/>
            <person name="Tao Y."/>
            <person name="Biddle P."/>
            <person name="Jung M."/>
            <person name="Krespan W."/>
            <person name="Perry M."/>
            <person name="Gordon-Kamm B."/>
            <person name="Liao L."/>
            <person name="Kim S."/>
            <person name="Hendrick C."/>
            <person name="Zhao Z.Y."/>
            <person name="Dolan M."/>
            <person name="Chumley F."/>
            <person name="Tingey S.V."/>
            <person name="Tomb J.F."/>
            <person name="Gordon M.P."/>
            <person name="Olson M.V."/>
            <person name="Nester E.W."/>
        </authorList>
    </citation>
    <scope>NUCLEOTIDE SEQUENCE [LARGE SCALE GENOMIC DNA]</scope>
    <source>
        <strain evidence="3">C58 / ATCC 33970</strain>
    </source>
</reference>
<evidence type="ECO:0000256" key="1">
    <source>
        <dbReference type="SAM" id="Phobius"/>
    </source>
</evidence>
<protein>
    <recommendedName>
        <fullName evidence="4">Acyltransferase 3 domain-containing protein</fullName>
    </recommendedName>
</protein>
<dbReference type="RefSeq" id="WP_010973135.1">
    <property type="nucleotide sequence ID" value="NC_003063.2"/>
</dbReference>
<evidence type="ECO:0000313" key="3">
    <source>
        <dbReference type="Proteomes" id="UP000000813"/>
    </source>
</evidence>
<dbReference type="EnsemblBacteria" id="AAK89845">
    <property type="protein sequence ID" value="AAK89845"/>
    <property type="gene ID" value="Atu3554"/>
</dbReference>
<sequence length="166" mass="18433">MMKNFTKAPATGAQRLDVLQVMRAVAAVMIVALHADVNWEFTLFPLRALRLGGGVDLFFVICGFVIVYASRPYFAAAGGRSAFLLRRFLRIVPLYWFVLTVRLAMAAVPTIIGAKAFPPEWSNLVYLVIVISTVAIAHAFHVFVETPANLWLRDRLITSPRKVAVS</sequence>
<keyword evidence="3" id="KW-1185">Reference proteome</keyword>
<dbReference type="eggNOG" id="COG1835">
    <property type="taxonomic scope" value="Bacteria"/>
</dbReference>
<dbReference type="AlphaFoldDB" id="Q7CSR8"/>
<dbReference type="GO" id="GO:0000271">
    <property type="term" value="P:polysaccharide biosynthetic process"/>
    <property type="evidence" value="ECO:0007669"/>
    <property type="project" value="TreeGrafter"/>
</dbReference>
<reference evidence="2 3" key="2">
    <citation type="journal article" date="2001" name="Science">
        <title>Genome sequence of the plant pathogen and biotechnology agent Agrobacterium tumefaciens C58.</title>
        <authorList>
            <person name="Goodner B."/>
            <person name="Hinkle G."/>
            <person name="Gattung S."/>
            <person name="Miller N."/>
            <person name="Blanchard M."/>
            <person name="Qurollo B."/>
            <person name="Goldman B.S."/>
            <person name="Cao Y."/>
            <person name="Askenazi M."/>
            <person name="Halling C."/>
            <person name="Mullin L."/>
            <person name="Houmiel K."/>
            <person name="Gordon J."/>
            <person name="Vaudin M."/>
            <person name="Iartchouk O."/>
            <person name="Epp A."/>
            <person name="Liu F."/>
            <person name="Wollam C."/>
            <person name="Allinger M."/>
            <person name="Doughty D."/>
            <person name="Scott C."/>
            <person name="Lappas C."/>
            <person name="Markelz B."/>
            <person name="Flanagan C."/>
            <person name="Crowell C."/>
            <person name="Gurson J."/>
            <person name="Lomo C."/>
            <person name="Sear C."/>
            <person name="Strub G."/>
            <person name="Cielo C."/>
            <person name="Slater S."/>
        </authorList>
    </citation>
    <scope>NUCLEOTIDE SEQUENCE [LARGE SCALE GENOMIC DNA]</scope>
    <source>
        <strain evidence="3">C58 / ATCC 33970</strain>
    </source>
</reference>
<organism evidence="2 3">
    <name type="scientific">Agrobacterium fabrum (strain C58 / ATCC 33970)</name>
    <name type="common">Agrobacterium tumefaciens (strain C58)</name>
    <dbReference type="NCBI Taxonomy" id="176299"/>
    <lineage>
        <taxon>Bacteria</taxon>
        <taxon>Pseudomonadati</taxon>
        <taxon>Pseudomonadota</taxon>
        <taxon>Alphaproteobacteria</taxon>
        <taxon>Hyphomicrobiales</taxon>
        <taxon>Rhizobiaceae</taxon>
        <taxon>Rhizobium/Agrobacterium group</taxon>
        <taxon>Agrobacterium</taxon>
        <taxon>Agrobacterium tumefaciens complex</taxon>
    </lineage>
</organism>
<dbReference type="OrthoDB" id="9767863at2"/>
<dbReference type="InterPro" id="IPR050879">
    <property type="entry name" value="Acyltransferase_3"/>
</dbReference>
<name>Q7CSR8_AGRFC</name>
<feature type="transmembrane region" description="Helical" evidence="1">
    <location>
        <begin position="124"/>
        <end position="144"/>
    </location>
</feature>
<dbReference type="PANTHER" id="PTHR23028:SF131">
    <property type="entry name" value="BLR2367 PROTEIN"/>
    <property type="match status" value="1"/>
</dbReference>
<keyword evidence="1" id="KW-0812">Transmembrane</keyword>
<dbReference type="GeneID" id="1135428"/>
<evidence type="ECO:0000313" key="2">
    <source>
        <dbReference type="EMBL" id="AAK89845.2"/>
    </source>
</evidence>
<feature type="transmembrane region" description="Helical" evidence="1">
    <location>
        <begin position="51"/>
        <end position="70"/>
    </location>
</feature>
<dbReference type="STRING" id="176299.Atu3554"/>
<proteinExistence type="predicted"/>
<keyword evidence="1" id="KW-1133">Transmembrane helix</keyword>
<feature type="transmembrane region" description="Helical" evidence="1">
    <location>
        <begin position="91"/>
        <end position="112"/>
    </location>
</feature>
<dbReference type="Proteomes" id="UP000000813">
    <property type="component" value="Chromosome linear"/>
</dbReference>
<dbReference type="EMBL" id="AE007870">
    <property type="protein sequence ID" value="AAK89845.2"/>
    <property type="molecule type" value="Genomic_DNA"/>
</dbReference>
<keyword evidence="1" id="KW-0472">Membrane</keyword>
<dbReference type="HOGENOM" id="CLU_1599248_0_0_5"/>
<gene>
    <name evidence="2" type="ordered locus">Atu3554</name>
</gene>
<accession>Q7CSR8</accession>
<dbReference type="GO" id="GO:0016020">
    <property type="term" value="C:membrane"/>
    <property type="evidence" value="ECO:0007669"/>
    <property type="project" value="TreeGrafter"/>
</dbReference>
<dbReference type="PANTHER" id="PTHR23028">
    <property type="entry name" value="ACETYLTRANSFERASE"/>
    <property type="match status" value="1"/>
</dbReference>
<dbReference type="KEGG" id="atu:Atu3554"/>
<feature type="transmembrane region" description="Helical" evidence="1">
    <location>
        <begin position="21"/>
        <end position="39"/>
    </location>
</feature>
<dbReference type="PATRIC" id="fig|176299.10.peg.3395"/>